<dbReference type="AlphaFoldDB" id="A0A7N2MKP7"/>
<organism evidence="1 2">
    <name type="scientific">Quercus lobata</name>
    <name type="common">Valley oak</name>
    <dbReference type="NCBI Taxonomy" id="97700"/>
    <lineage>
        <taxon>Eukaryota</taxon>
        <taxon>Viridiplantae</taxon>
        <taxon>Streptophyta</taxon>
        <taxon>Embryophyta</taxon>
        <taxon>Tracheophyta</taxon>
        <taxon>Spermatophyta</taxon>
        <taxon>Magnoliopsida</taxon>
        <taxon>eudicotyledons</taxon>
        <taxon>Gunneridae</taxon>
        <taxon>Pentapetalae</taxon>
        <taxon>rosids</taxon>
        <taxon>fabids</taxon>
        <taxon>Fagales</taxon>
        <taxon>Fagaceae</taxon>
        <taxon>Quercus</taxon>
    </lineage>
</organism>
<dbReference type="Gramene" id="QL09p040701:mrna">
    <property type="protein sequence ID" value="QL09p040701:mrna"/>
    <property type="gene ID" value="QL09p040701"/>
</dbReference>
<reference evidence="1 2" key="1">
    <citation type="journal article" date="2016" name="G3 (Bethesda)">
        <title>First Draft Assembly and Annotation of the Genome of a California Endemic Oak Quercus lobata Nee (Fagaceae).</title>
        <authorList>
            <person name="Sork V.L."/>
            <person name="Fitz-Gibbon S.T."/>
            <person name="Puiu D."/>
            <person name="Crepeau M."/>
            <person name="Gugger P.F."/>
            <person name="Sherman R."/>
            <person name="Stevens K."/>
            <person name="Langley C.H."/>
            <person name="Pellegrini M."/>
            <person name="Salzberg S.L."/>
        </authorList>
    </citation>
    <scope>NUCLEOTIDE SEQUENCE [LARGE SCALE GENOMIC DNA]</scope>
    <source>
        <strain evidence="1 2">cv. SW786</strain>
    </source>
</reference>
<sequence>MGQNLIRGGIEGLLFWFAFRYEIFHPFHLIISDGKLKATEHRVVKNSNLAWTIAAFALDPFNETLIEPAKALVDTNNPALYKSLSYKDFLIKYRAAASYSTTFESF</sequence>
<evidence type="ECO:0000313" key="1">
    <source>
        <dbReference type="EnsemblPlants" id="QL09p040701:mrna"/>
    </source>
</evidence>
<protein>
    <submittedName>
        <fullName evidence="1">Uncharacterized protein</fullName>
    </submittedName>
</protein>
<dbReference type="Proteomes" id="UP000594261">
    <property type="component" value="Chromosome 9"/>
</dbReference>
<dbReference type="Gene3D" id="2.60.120.330">
    <property type="entry name" value="B-lactam Antibiotic, Isopenicillin N Synthase, Chain"/>
    <property type="match status" value="1"/>
</dbReference>
<dbReference type="EMBL" id="LRBV02000009">
    <property type="status" value="NOT_ANNOTATED_CDS"/>
    <property type="molecule type" value="Genomic_DNA"/>
</dbReference>
<evidence type="ECO:0000313" key="2">
    <source>
        <dbReference type="Proteomes" id="UP000594261"/>
    </source>
</evidence>
<accession>A0A7N2MKP7</accession>
<dbReference type="EnsemblPlants" id="QL09p040701:mrna">
    <property type="protein sequence ID" value="QL09p040701:mrna"/>
    <property type="gene ID" value="QL09p040701"/>
</dbReference>
<dbReference type="InterPro" id="IPR027443">
    <property type="entry name" value="IPNS-like_sf"/>
</dbReference>
<dbReference type="InParanoid" id="A0A7N2MKP7"/>
<dbReference type="SUPFAM" id="SSF51197">
    <property type="entry name" value="Clavaminate synthase-like"/>
    <property type="match status" value="1"/>
</dbReference>
<reference evidence="1" key="2">
    <citation type="submission" date="2021-01" db="UniProtKB">
        <authorList>
            <consortium name="EnsemblPlants"/>
        </authorList>
    </citation>
    <scope>IDENTIFICATION</scope>
</reference>
<keyword evidence="2" id="KW-1185">Reference proteome</keyword>
<proteinExistence type="predicted"/>
<name>A0A7N2MKP7_QUELO</name>